<accession>A0A2P5D193</accession>
<name>A0A2P5D193_PARAD</name>
<dbReference type="AlphaFoldDB" id="A0A2P5D193"/>
<dbReference type="EMBL" id="JXTB01000075">
    <property type="protein sequence ID" value="PON67027.1"/>
    <property type="molecule type" value="Genomic_DNA"/>
</dbReference>
<protein>
    <submittedName>
        <fullName evidence="1">Uncharacterized protein</fullName>
    </submittedName>
</protein>
<sequence length="102" mass="11651">MPKKKKEKKRKVVGAAAENSKILCKGQNNHLRACRNLNGEGLQQLDCIQKLERTLHTDHKIITLMIKRTNMMKHMITRTDAHITIPPCFCVLSACKPQYVPT</sequence>
<organism evidence="1 2">
    <name type="scientific">Parasponia andersonii</name>
    <name type="common">Sponia andersonii</name>
    <dbReference type="NCBI Taxonomy" id="3476"/>
    <lineage>
        <taxon>Eukaryota</taxon>
        <taxon>Viridiplantae</taxon>
        <taxon>Streptophyta</taxon>
        <taxon>Embryophyta</taxon>
        <taxon>Tracheophyta</taxon>
        <taxon>Spermatophyta</taxon>
        <taxon>Magnoliopsida</taxon>
        <taxon>eudicotyledons</taxon>
        <taxon>Gunneridae</taxon>
        <taxon>Pentapetalae</taxon>
        <taxon>rosids</taxon>
        <taxon>fabids</taxon>
        <taxon>Rosales</taxon>
        <taxon>Cannabaceae</taxon>
        <taxon>Parasponia</taxon>
    </lineage>
</organism>
<dbReference type="Proteomes" id="UP000237105">
    <property type="component" value="Unassembled WGS sequence"/>
</dbReference>
<proteinExistence type="predicted"/>
<gene>
    <name evidence="1" type="ORF">PanWU01x14_106090</name>
</gene>
<comment type="caution">
    <text evidence="1">The sequence shown here is derived from an EMBL/GenBank/DDBJ whole genome shotgun (WGS) entry which is preliminary data.</text>
</comment>
<reference evidence="2" key="1">
    <citation type="submission" date="2016-06" db="EMBL/GenBank/DDBJ databases">
        <title>Parallel loss of symbiosis genes in relatives of nitrogen-fixing non-legume Parasponia.</title>
        <authorList>
            <person name="Van Velzen R."/>
            <person name="Holmer R."/>
            <person name="Bu F."/>
            <person name="Rutten L."/>
            <person name="Van Zeijl A."/>
            <person name="Liu W."/>
            <person name="Santuari L."/>
            <person name="Cao Q."/>
            <person name="Sharma T."/>
            <person name="Shen D."/>
            <person name="Roswanjaya Y."/>
            <person name="Wardhani T."/>
            <person name="Kalhor M.S."/>
            <person name="Jansen J."/>
            <person name="Van den Hoogen J."/>
            <person name="Gungor B."/>
            <person name="Hartog M."/>
            <person name="Hontelez J."/>
            <person name="Verver J."/>
            <person name="Yang W.-C."/>
            <person name="Schijlen E."/>
            <person name="Repin R."/>
            <person name="Schilthuizen M."/>
            <person name="Schranz E."/>
            <person name="Heidstra R."/>
            <person name="Miyata K."/>
            <person name="Fedorova E."/>
            <person name="Kohlen W."/>
            <person name="Bisseling T."/>
            <person name="Smit S."/>
            <person name="Geurts R."/>
        </authorList>
    </citation>
    <scope>NUCLEOTIDE SEQUENCE [LARGE SCALE GENOMIC DNA]</scope>
    <source>
        <strain evidence="2">cv. WU1-14</strain>
    </source>
</reference>
<evidence type="ECO:0000313" key="2">
    <source>
        <dbReference type="Proteomes" id="UP000237105"/>
    </source>
</evidence>
<keyword evidence="2" id="KW-1185">Reference proteome</keyword>
<evidence type="ECO:0000313" key="1">
    <source>
        <dbReference type="EMBL" id="PON67027.1"/>
    </source>
</evidence>